<reference evidence="1" key="1">
    <citation type="submission" date="2021-09" db="EMBL/GenBank/DDBJ databases">
        <authorList>
            <consortium name="AG Swart"/>
            <person name="Singh M."/>
            <person name="Singh A."/>
            <person name="Seah K."/>
            <person name="Emmerich C."/>
        </authorList>
    </citation>
    <scope>NUCLEOTIDE SEQUENCE</scope>
    <source>
        <strain evidence="1">ATCC30299</strain>
    </source>
</reference>
<accession>A0AAU9IID9</accession>
<protein>
    <submittedName>
        <fullName evidence="1">Uncharacterized protein</fullName>
    </submittedName>
</protein>
<sequence length="155" mass="18556">MVICKLTKCLFEQTIECCGQGWCKRHYIEHSSVDLQSHKGKKLYHAVNVESKNEILNWLYEVKRKLLGLLTKITIKWIKKFKKGYPGYFLIKKIRDVMMSCREIELKVIYTFEVPKKICYNPIEYFLTQPLDKTKIYLKHLNLDFSERISMVEKL</sequence>
<comment type="caution">
    <text evidence="1">The sequence shown here is derived from an EMBL/GenBank/DDBJ whole genome shotgun (WGS) entry which is preliminary data.</text>
</comment>
<keyword evidence="2" id="KW-1185">Reference proteome</keyword>
<gene>
    <name evidence="1" type="ORF">BSTOLATCC_MIC10018</name>
</gene>
<dbReference type="EMBL" id="CAJZBQ010000011">
    <property type="protein sequence ID" value="CAG9314222.1"/>
    <property type="molecule type" value="Genomic_DNA"/>
</dbReference>
<evidence type="ECO:0000313" key="1">
    <source>
        <dbReference type="EMBL" id="CAG9314222.1"/>
    </source>
</evidence>
<dbReference type="Proteomes" id="UP001162131">
    <property type="component" value="Unassembled WGS sequence"/>
</dbReference>
<proteinExistence type="predicted"/>
<evidence type="ECO:0000313" key="2">
    <source>
        <dbReference type="Proteomes" id="UP001162131"/>
    </source>
</evidence>
<dbReference type="AlphaFoldDB" id="A0AAU9IID9"/>
<name>A0AAU9IID9_9CILI</name>
<organism evidence="1 2">
    <name type="scientific">Blepharisma stoltei</name>
    <dbReference type="NCBI Taxonomy" id="1481888"/>
    <lineage>
        <taxon>Eukaryota</taxon>
        <taxon>Sar</taxon>
        <taxon>Alveolata</taxon>
        <taxon>Ciliophora</taxon>
        <taxon>Postciliodesmatophora</taxon>
        <taxon>Heterotrichea</taxon>
        <taxon>Heterotrichida</taxon>
        <taxon>Blepharismidae</taxon>
        <taxon>Blepharisma</taxon>
    </lineage>
</organism>